<evidence type="ECO:0000313" key="2">
    <source>
        <dbReference type="Proteomes" id="UP000055047"/>
    </source>
</evidence>
<organism evidence="1 2">
    <name type="scientific">Anaplasma phagocytophilum</name>
    <name type="common">Ehrlichia phagocytophila</name>
    <dbReference type="NCBI Taxonomy" id="948"/>
    <lineage>
        <taxon>Bacteria</taxon>
        <taxon>Pseudomonadati</taxon>
        <taxon>Pseudomonadota</taxon>
        <taxon>Alphaproteobacteria</taxon>
        <taxon>Rickettsiales</taxon>
        <taxon>Anaplasmataceae</taxon>
        <taxon>Anaplasma</taxon>
        <taxon>phagocytophilum group</taxon>
    </lineage>
</organism>
<dbReference type="AlphaFoldDB" id="A0A098EGN4"/>
<protein>
    <submittedName>
        <fullName evidence="1">Uncharacterized protein</fullName>
    </submittedName>
</protein>
<sequence length="60" mass="6795">MFFIAFLLFFITILHACTLLLLGCRQAVRQRFLVPLCGGSIPPIPALFWVLNFSGKIEKL</sequence>
<dbReference type="Proteomes" id="UP000055047">
    <property type="component" value="Unassembled WGS sequence"/>
</dbReference>
<reference evidence="1 2" key="1">
    <citation type="submission" date="2014-09" db="EMBL/GenBank/DDBJ databases">
        <authorList>
            <person name="Loux Valentin"/>
            <person name="Dugat Thibaut"/>
        </authorList>
    </citation>
    <scope>NUCLEOTIDE SEQUENCE [LARGE SCALE GENOMIC DNA]</scope>
    <source>
        <strain evidence="1 2">BOV-10_179</strain>
    </source>
</reference>
<gene>
    <name evidence="1" type="ORF">ANAPHAGO_00467</name>
</gene>
<dbReference type="EMBL" id="CCXQ01000135">
    <property type="protein sequence ID" value="CEG20960.1"/>
    <property type="molecule type" value="Genomic_DNA"/>
</dbReference>
<proteinExistence type="predicted"/>
<name>A0A098EGN4_ANAPH</name>
<accession>A0A098EGN4</accession>
<evidence type="ECO:0000313" key="1">
    <source>
        <dbReference type="EMBL" id="CEG20960.1"/>
    </source>
</evidence>